<keyword evidence="7" id="KW-0255">Endonuclease</keyword>
<keyword evidence="12" id="KW-0695">RNA-directed DNA polymerase</keyword>
<dbReference type="PROSITE" id="PS50994">
    <property type="entry name" value="INTEGRASE"/>
    <property type="match status" value="1"/>
</dbReference>
<dbReference type="Gene3D" id="3.30.420.10">
    <property type="entry name" value="Ribonuclease H-like superfamily/Ribonuclease H"/>
    <property type="match status" value="1"/>
</dbReference>
<evidence type="ECO:0000256" key="10">
    <source>
        <dbReference type="ARBA" id="ARBA00022842"/>
    </source>
</evidence>
<organism evidence="17 18">
    <name type="scientific">Araneus ventricosus</name>
    <name type="common">Orbweaver spider</name>
    <name type="synonym">Epeira ventricosa</name>
    <dbReference type="NCBI Taxonomy" id="182803"/>
    <lineage>
        <taxon>Eukaryota</taxon>
        <taxon>Metazoa</taxon>
        <taxon>Ecdysozoa</taxon>
        <taxon>Arthropoda</taxon>
        <taxon>Chelicerata</taxon>
        <taxon>Arachnida</taxon>
        <taxon>Araneae</taxon>
        <taxon>Araneomorphae</taxon>
        <taxon>Entelegynae</taxon>
        <taxon>Araneoidea</taxon>
        <taxon>Araneidae</taxon>
        <taxon>Araneus</taxon>
    </lineage>
</organism>
<evidence type="ECO:0000313" key="18">
    <source>
        <dbReference type="Proteomes" id="UP000499080"/>
    </source>
</evidence>
<evidence type="ECO:0000313" key="17">
    <source>
        <dbReference type="EMBL" id="GBO45750.1"/>
    </source>
</evidence>
<dbReference type="InterPro" id="IPR001584">
    <property type="entry name" value="Integrase_cat-core"/>
</dbReference>
<reference evidence="17 18" key="1">
    <citation type="journal article" date="2019" name="Sci. Rep.">
        <title>Orb-weaving spider Araneus ventricosus genome elucidates the spidroin gene catalogue.</title>
        <authorList>
            <person name="Kono N."/>
            <person name="Nakamura H."/>
            <person name="Ohtoshi R."/>
            <person name="Moran D.A.P."/>
            <person name="Shinohara A."/>
            <person name="Yoshida Y."/>
            <person name="Fujiwara M."/>
            <person name="Mori M."/>
            <person name="Tomita M."/>
            <person name="Arakawa K."/>
        </authorList>
    </citation>
    <scope>NUCLEOTIDE SEQUENCE [LARGE SCALE GENOMIC DNA]</scope>
</reference>
<protein>
    <submittedName>
        <fullName evidence="17">Retrovirus-related Pol polyprotein from transposon TNT 1-94</fullName>
    </submittedName>
</protein>
<dbReference type="Pfam" id="PF22936">
    <property type="entry name" value="Pol_BBD"/>
    <property type="match status" value="1"/>
</dbReference>
<accession>A0A4Y2XA13</accession>
<evidence type="ECO:0000256" key="15">
    <source>
        <dbReference type="ARBA" id="ARBA00023172"/>
    </source>
</evidence>
<dbReference type="InterPro" id="IPR054722">
    <property type="entry name" value="PolX-like_BBD"/>
</dbReference>
<evidence type="ECO:0000256" key="6">
    <source>
        <dbReference type="ARBA" id="ARBA00022741"/>
    </source>
</evidence>
<dbReference type="EMBL" id="BGPR01073021">
    <property type="protein sequence ID" value="GBO45750.1"/>
    <property type="molecule type" value="Genomic_DNA"/>
</dbReference>
<comment type="caution">
    <text evidence="17">The sequence shown here is derived from an EMBL/GenBank/DDBJ whole genome shotgun (WGS) entry which is preliminary data.</text>
</comment>
<dbReference type="GO" id="GO:0046872">
    <property type="term" value="F:metal ion binding"/>
    <property type="evidence" value="ECO:0007669"/>
    <property type="project" value="UniProtKB-KW"/>
</dbReference>
<keyword evidence="3" id="KW-0645">Protease</keyword>
<keyword evidence="14" id="KW-0917">Virion maturation</keyword>
<dbReference type="GO" id="GO:0006508">
    <property type="term" value="P:proteolysis"/>
    <property type="evidence" value="ECO:0007669"/>
    <property type="project" value="UniProtKB-KW"/>
</dbReference>
<keyword evidence="9" id="KW-0067">ATP-binding</keyword>
<keyword evidence="11" id="KW-0229">DNA integration</keyword>
<evidence type="ECO:0000256" key="3">
    <source>
        <dbReference type="ARBA" id="ARBA00022670"/>
    </source>
</evidence>
<gene>
    <name evidence="17" type="primary">POLX_1165</name>
    <name evidence="17" type="ORF">AVEN_131212_1</name>
</gene>
<evidence type="ECO:0000256" key="2">
    <source>
        <dbReference type="ARBA" id="ARBA00022612"/>
    </source>
</evidence>
<proteinExistence type="predicted"/>
<name>A0A4Y2XA13_ARAVE</name>
<dbReference type="GO" id="GO:0005524">
    <property type="term" value="F:ATP binding"/>
    <property type="evidence" value="ECO:0007669"/>
    <property type="project" value="UniProtKB-KW"/>
</dbReference>
<keyword evidence="6" id="KW-0547">Nucleotide-binding</keyword>
<evidence type="ECO:0000256" key="11">
    <source>
        <dbReference type="ARBA" id="ARBA00022908"/>
    </source>
</evidence>
<evidence type="ECO:0000256" key="9">
    <source>
        <dbReference type="ARBA" id="ARBA00022840"/>
    </source>
</evidence>
<dbReference type="PANTHER" id="PTHR42648:SF11">
    <property type="entry name" value="TRANSPOSON TY4-P GAG-POL POLYPROTEIN"/>
    <property type="match status" value="1"/>
</dbReference>
<dbReference type="Proteomes" id="UP000499080">
    <property type="component" value="Unassembled WGS sequence"/>
</dbReference>
<keyword evidence="15" id="KW-0233">DNA recombination</keyword>
<dbReference type="OrthoDB" id="422839at2759"/>
<evidence type="ECO:0000256" key="7">
    <source>
        <dbReference type="ARBA" id="ARBA00022759"/>
    </source>
</evidence>
<dbReference type="GO" id="GO:0003887">
    <property type="term" value="F:DNA-directed DNA polymerase activity"/>
    <property type="evidence" value="ECO:0007669"/>
    <property type="project" value="UniProtKB-KW"/>
</dbReference>
<evidence type="ECO:0000256" key="5">
    <source>
        <dbReference type="ARBA" id="ARBA00022723"/>
    </source>
</evidence>
<evidence type="ECO:0000256" key="1">
    <source>
        <dbReference type="ARBA" id="ARBA00002180"/>
    </source>
</evidence>
<dbReference type="GO" id="GO:0003964">
    <property type="term" value="F:RNA-directed DNA polymerase activity"/>
    <property type="evidence" value="ECO:0007669"/>
    <property type="project" value="UniProtKB-KW"/>
</dbReference>
<dbReference type="GO" id="GO:0003676">
    <property type="term" value="F:nucleic acid binding"/>
    <property type="evidence" value="ECO:0007669"/>
    <property type="project" value="InterPro"/>
</dbReference>
<dbReference type="Pfam" id="PF00665">
    <property type="entry name" value="rve"/>
    <property type="match status" value="1"/>
</dbReference>
<evidence type="ECO:0000256" key="8">
    <source>
        <dbReference type="ARBA" id="ARBA00022801"/>
    </source>
</evidence>
<dbReference type="GO" id="GO:0015074">
    <property type="term" value="P:DNA integration"/>
    <property type="evidence" value="ECO:0007669"/>
    <property type="project" value="UniProtKB-KW"/>
</dbReference>
<evidence type="ECO:0000256" key="13">
    <source>
        <dbReference type="ARBA" id="ARBA00022932"/>
    </source>
</evidence>
<evidence type="ECO:0000259" key="16">
    <source>
        <dbReference type="PROSITE" id="PS50994"/>
    </source>
</evidence>
<keyword evidence="4" id="KW-0540">Nuclease</keyword>
<feature type="domain" description="Integrase catalytic" evidence="16">
    <location>
        <begin position="125"/>
        <end position="298"/>
    </location>
</feature>
<evidence type="ECO:0000256" key="14">
    <source>
        <dbReference type="ARBA" id="ARBA00023113"/>
    </source>
</evidence>
<dbReference type="GO" id="GO:0006310">
    <property type="term" value="P:DNA recombination"/>
    <property type="evidence" value="ECO:0007669"/>
    <property type="project" value="UniProtKB-KW"/>
</dbReference>
<keyword evidence="10" id="KW-0460">Magnesium</keyword>
<keyword evidence="18" id="KW-1185">Reference proteome</keyword>
<keyword evidence="13" id="KW-0239">DNA-directed DNA polymerase</keyword>
<keyword evidence="8" id="KW-0378">Hydrolase</keyword>
<dbReference type="InterPro" id="IPR039537">
    <property type="entry name" value="Retrotran_Ty1/copia-like"/>
</dbReference>
<evidence type="ECO:0000256" key="4">
    <source>
        <dbReference type="ARBA" id="ARBA00022722"/>
    </source>
</evidence>
<evidence type="ECO:0000256" key="12">
    <source>
        <dbReference type="ARBA" id="ARBA00022918"/>
    </source>
</evidence>
<dbReference type="GO" id="GO:0008233">
    <property type="term" value="F:peptidase activity"/>
    <property type="evidence" value="ECO:0007669"/>
    <property type="project" value="UniProtKB-KW"/>
</dbReference>
<dbReference type="PANTHER" id="PTHR42648">
    <property type="entry name" value="TRANSPOSASE, PUTATIVE-RELATED"/>
    <property type="match status" value="1"/>
</dbReference>
<dbReference type="AlphaFoldDB" id="A0A4Y2XA13"/>
<dbReference type="InterPro" id="IPR036397">
    <property type="entry name" value="RNaseH_sf"/>
</dbReference>
<keyword evidence="13" id="KW-0548">Nucleotidyltransferase</keyword>
<keyword evidence="2" id="KW-1188">Viral release from host cell</keyword>
<keyword evidence="5" id="KW-0479">Metal-binding</keyword>
<keyword evidence="13" id="KW-0808">Transferase</keyword>
<dbReference type="GO" id="GO:0004519">
    <property type="term" value="F:endonuclease activity"/>
    <property type="evidence" value="ECO:0007669"/>
    <property type="project" value="UniProtKB-KW"/>
</dbReference>
<comment type="function">
    <text evidence="1">The aspartyl protease (PR) mediates the proteolytic cleavages of the Gag and Gag-Pol polyproteins after assembly of the VLP.</text>
</comment>
<dbReference type="InterPro" id="IPR012337">
    <property type="entry name" value="RNaseH-like_sf"/>
</dbReference>
<sequence>MPAEVLNPDLAFTSVERQRQRRVCYFCRKLNHVMKDYFIRKRIEAQKKSRFYNSSRKNKDLEALDLSSEERETSSKHVWILDSGASTQMVKDRIWFENFVSSASEVFLAGKDSKFKFCGLGKITRKFHPPNTNNQSNDVLELIHADLCGPVDVESLGGFKYFLIIVDDYSGMYFSFFFRSKTEVISTFEKFKAKYENLRDKRIKRLRTDNGLEFLNKEIIAYLNKFGIMHEKTIPYNAESNGKAERAIRVTAERARIALYESNLPLNFWAEEVAYNTQVSNLTPRKGKAKLCERKTWI</sequence>
<dbReference type="SUPFAM" id="SSF53098">
    <property type="entry name" value="Ribonuclease H-like"/>
    <property type="match status" value="1"/>
</dbReference>